<dbReference type="Proteomes" id="UP000772434">
    <property type="component" value="Unassembled WGS sequence"/>
</dbReference>
<evidence type="ECO:0000259" key="1">
    <source>
        <dbReference type="Pfam" id="PF20236"/>
    </source>
</evidence>
<protein>
    <recommendedName>
        <fullName evidence="1">DUF6593 domain-containing protein</fullName>
    </recommendedName>
</protein>
<dbReference type="AlphaFoldDB" id="A0A9P5PRF5"/>
<feature type="domain" description="DUF6593" evidence="1">
    <location>
        <begin position="63"/>
        <end position="200"/>
    </location>
</feature>
<comment type="caution">
    <text evidence="2">The sequence shown here is derived from an EMBL/GenBank/DDBJ whole genome shotgun (WGS) entry which is preliminary data.</text>
</comment>
<evidence type="ECO:0000313" key="3">
    <source>
        <dbReference type="Proteomes" id="UP000772434"/>
    </source>
</evidence>
<dbReference type="OrthoDB" id="3191568at2759"/>
<evidence type="ECO:0000313" key="2">
    <source>
        <dbReference type="EMBL" id="KAF9066760.1"/>
    </source>
</evidence>
<gene>
    <name evidence="2" type="ORF">BDP27DRAFT_1226963</name>
</gene>
<dbReference type="InterPro" id="IPR046528">
    <property type="entry name" value="DUF6593"/>
</dbReference>
<sequence>MDASHNPFSGWSQVGSGSSFLWDNNGIAPSTFGALPYANSPPPPTSDLVTFYITSFDPDILSSKVIGPSQQRYLRIVTDPDNPRYTVFQNAQGKSVALVEWQSRPLVEIRNVTSKILARDWLRLTPDGRKVLSTRTMQILGAQYMWTPQDRYINLYSTGPAAVFLARISRGRGTITLDLTNQAIQLGLLDACLIATVVMQCGKNFD</sequence>
<proteinExistence type="predicted"/>
<accession>A0A9P5PRF5</accession>
<dbReference type="Pfam" id="PF20236">
    <property type="entry name" value="DUF6593"/>
    <property type="match status" value="1"/>
</dbReference>
<keyword evidence="3" id="KW-1185">Reference proteome</keyword>
<organism evidence="2 3">
    <name type="scientific">Rhodocollybia butyracea</name>
    <dbReference type="NCBI Taxonomy" id="206335"/>
    <lineage>
        <taxon>Eukaryota</taxon>
        <taxon>Fungi</taxon>
        <taxon>Dikarya</taxon>
        <taxon>Basidiomycota</taxon>
        <taxon>Agaricomycotina</taxon>
        <taxon>Agaricomycetes</taxon>
        <taxon>Agaricomycetidae</taxon>
        <taxon>Agaricales</taxon>
        <taxon>Marasmiineae</taxon>
        <taxon>Omphalotaceae</taxon>
        <taxon>Rhodocollybia</taxon>
    </lineage>
</organism>
<dbReference type="EMBL" id="JADNRY010000082">
    <property type="protein sequence ID" value="KAF9066760.1"/>
    <property type="molecule type" value="Genomic_DNA"/>
</dbReference>
<reference evidence="2" key="1">
    <citation type="submission" date="2020-11" db="EMBL/GenBank/DDBJ databases">
        <authorList>
            <consortium name="DOE Joint Genome Institute"/>
            <person name="Ahrendt S."/>
            <person name="Riley R."/>
            <person name="Andreopoulos W."/>
            <person name="Labutti K."/>
            <person name="Pangilinan J."/>
            <person name="Ruiz-Duenas F.J."/>
            <person name="Barrasa J.M."/>
            <person name="Sanchez-Garcia M."/>
            <person name="Camarero S."/>
            <person name="Miyauchi S."/>
            <person name="Serrano A."/>
            <person name="Linde D."/>
            <person name="Babiker R."/>
            <person name="Drula E."/>
            <person name="Ayuso-Fernandez I."/>
            <person name="Pacheco R."/>
            <person name="Padilla G."/>
            <person name="Ferreira P."/>
            <person name="Barriuso J."/>
            <person name="Kellner H."/>
            <person name="Castanera R."/>
            <person name="Alfaro M."/>
            <person name="Ramirez L."/>
            <person name="Pisabarro A.G."/>
            <person name="Kuo A."/>
            <person name="Tritt A."/>
            <person name="Lipzen A."/>
            <person name="He G."/>
            <person name="Yan M."/>
            <person name="Ng V."/>
            <person name="Cullen D."/>
            <person name="Martin F."/>
            <person name="Rosso M.-N."/>
            <person name="Henrissat B."/>
            <person name="Hibbett D."/>
            <person name="Martinez A.T."/>
            <person name="Grigoriev I.V."/>
        </authorList>
    </citation>
    <scope>NUCLEOTIDE SEQUENCE</scope>
    <source>
        <strain evidence="2">AH 40177</strain>
    </source>
</reference>
<name>A0A9P5PRF5_9AGAR</name>